<dbReference type="Pfam" id="PF01118">
    <property type="entry name" value="Semialdhyde_dh"/>
    <property type="match status" value="1"/>
</dbReference>
<dbReference type="GO" id="GO:0006526">
    <property type="term" value="P:L-arginine biosynthetic process"/>
    <property type="evidence" value="ECO:0007669"/>
    <property type="project" value="UniProtKB-UniRule"/>
</dbReference>
<dbReference type="GO" id="GO:0070401">
    <property type="term" value="F:NADP+ binding"/>
    <property type="evidence" value="ECO:0007669"/>
    <property type="project" value="InterPro"/>
</dbReference>
<dbReference type="Gene3D" id="3.30.360.10">
    <property type="entry name" value="Dihydrodipicolinate Reductase, domain 2"/>
    <property type="match status" value="1"/>
</dbReference>
<dbReference type="GO" id="GO:0005737">
    <property type="term" value="C:cytoplasm"/>
    <property type="evidence" value="ECO:0007669"/>
    <property type="project" value="UniProtKB-SubCell"/>
</dbReference>
<comment type="subcellular location">
    <subcellularLocation>
        <location evidence="7">Cytoplasm</location>
    </subcellularLocation>
</comment>
<evidence type="ECO:0000256" key="5">
    <source>
        <dbReference type="ARBA" id="ARBA00023002"/>
    </source>
</evidence>
<dbReference type="RefSeq" id="WP_192113353.1">
    <property type="nucleotide sequence ID" value="NZ_CABUEN010000004.1"/>
</dbReference>
<accession>A0A212KA40</accession>
<name>A0A212KA40_9BACT</name>
<comment type="catalytic activity">
    <reaction evidence="6 7">
        <text>N-acetyl-L-glutamate 5-semialdehyde + phosphate + NADP(+) = N-acetyl-L-glutamyl 5-phosphate + NADPH + H(+)</text>
        <dbReference type="Rhea" id="RHEA:21588"/>
        <dbReference type="ChEBI" id="CHEBI:15378"/>
        <dbReference type="ChEBI" id="CHEBI:29123"/>
        <dbReference type="ChEBI" id="CHEBI:43474"/>
        <dbReference type="ChEBI" id="CHEBI:57783"/>
        <dbReference type="ChEBI" id="CHEBI:57936"/>
        <dbReference type="ChEBI" id="CHEBI:58349"/>
        <dbReference type="EC" id="1.2.1.38"/>
    </reaction>
</comment>
<dbReference type="InterPro" id="IPR058924">
    <property type="entry name" value="AGPR_dimerisation_dom"/>
</dbReference>
<evidence type="ECO:0000256" key="7">
    <source>
        <dbReference type="HAMAP-Rule" id="MF_00150"/>
    </source>
</evidence>
<dbReference type="Gene3D" id="3.40.50.720">
    <property type="entry name" value="NAD(P)-binding Rossmann-like Domain"/>
    <property type="match status" value="1"/>
</dbReference>
<comment type="similarity">
    <text evidence="7">Belongs to the NAGSA dehydrogenase family. Type 1 subfamily.</text>
</comment>
<dbReference type="SUPFAM" id="SSF55347">
    <property type="entry name" value="Glyceraldehyde-3-phosphate dehydrogenase-like, C-terminal domain"/>
    <property type="match status" value="1"/>
</dbReference>
<dbReference type="PANTHER" id="PTHR32338:SF10">
    <property type="entry name" value="N-ACETYL-GAMMA-GLUTAMYL-PHOSPHATE REDUCTASE, CHLOROPLASTIC-RELATED"/>
    <property type="match status" value="1"/>
</dbReference>
<dbReference type="InterPro" id="IPR036291">
    <property type="entry name" value="NAD(P)-bd_dom_sf"/>
</dbReference>
<proteinExistence type="inferred from homology"/>
<organism evidence="9">
    <name type="scientific">uncultured Desulfovibrio sp</name>
    <dbReference type="NCBI Taxonomy" id="167968"/>
    <lineage>
        <taxon>Bacteria</taxon>
        <taxon>Pseudomonadati</taxon>
        <taxon>Thermodesulfobacteriota</taxon>
        <taxon>Desulfovibrionia</taxon>
        <taxon>Desulfovibrionales</taxon>
        <taxon>Desulfovibrionaceae</taxon>
        <taxon>Desulfovibrio</taxon>
        <taxon>environmental samples</taxon>
    </lineage>
</organism>
<gene>
    <name evidence="7 9" type="primary">argC</name>
    <name evidence="9" type="ORF">KM92DES2_12498</name>
</gene>
<dbReference type="AlphaFoldDB" id="A0A212KA40"/>
<keyword evidence="7" id="KW-0963">Cytoplasm</keyword>
<dbReference type="UniPathway" id="UPA00068">
    <property type="reaction ID" value="UER00108"/>
</dbReference>
<dbReference type="InterPro" id="IPR000534">
    <property type="entry name" value="Semialdehyde_DH_NAD-bd"/>
</dbReference>
<dbReference type="GO" id="GO:0003942">
    <property type="term" value="F:N-acetyl-gamma-glutamyl-phosphate reductase activity"/>
    <property type="evidence" value="ECO:0007669"/>
    <property type="project" value="UniProtKB-UniRule"/>
</dbReference>
<dbReference type="SUPFAM" id="SSF51735">
    <property type="entry name" value="NAD(P)-binding Rossmann-fold domains"/>
    <property type="match status" value="1"/>
</dbReference>
<evidence type="ECO:0000256" key="1">
    <source>
        <dbReference type="ARBA" id="ARBA00004862"/>
    </source>
</evidence>
<keyword evidence="5 7" id="KW-0560">Oxidoreductase</keyword>
<dbReference type="InterPro" id="IPR000706">
    <property type="entry name" value="AGPR_type-1"/>
</dbReference>
<keyword evidence="4 7" id="KW-0521">NADP</keyword>
<evidence type="ECO:0000256" key="2">
    <source>
        <dbReference type="ARBA" id="ARBA00022571"/>
    </source>
</evidence>
<dbReference type="Pfam" id="PF22698">
    <property type="entry name" value="Semialdhyde_dhC_1"/>
    <property type="match status" value="1"/>
</dbReference>
<sequence length="351" mass="38138">MKTINVGLVGITGYAGMELTRLLVSHPSMRLAMACSRAESGKRLGDFYPFLNHMPGADVVISVFDPQEAARQCDVVFLAVPAGTAMDMAEMLLRAGVKVVDLSADFRLRDPETYATWYKREHVCTDLLHKAVYGLPELYAAEIAGAKLIANPGCYPTSVILGLYAAIKNDLVHTDDIVVDAKSGATGAGRKAAVPTLFCEISDNFRAYGLPTHRHTPEIEQELSLLAGHDMRVSFNTHILPTNRGILSTIYTKLKNPATSLDEVREAFTRTWEHSPWIRILPKGALPETRFVRGSMFCDLGLVVDPRTGRLIIVSAIDNLCRGASGQAMANANLMCGLPVETGLNTLAPLA</sequence>
<keyword evidence="2 7" id="KW-0055">Arginine biosynthesis</keyword>
<evidence type="ECO:0000256" key="4">
    <source>
        <dbReference type="ARBA" id="ARBA00022857"/>
    </source>
</evidence>
<evidence type="ECO:0000313" key="9">
    <source>
        <dbReference type="EMBL" id="SBW08468.1"/>
    </source>
</evidence>
<dbReference type="FunFam" id="3.30.360.10:FF:000014">
    <property type="entry name" value="N-acetyl-gamma-glutamyl-phosphate reductase"/>
    <property type="match status" value="1"/>
</dbReference>
<keyword evidence="3 7" id="KW-0028">Amino-acid biosynthesis</keyword>
<dbReference type="CDD" id="cd23934">
    <property type="entry name" value="AGPR_1_C"/>
    <property type="match status" value="1"/>
</dbReference>
<dbReference type="GO" id="GO:0051287">
    <property type="term" value="F:NAD binding"/>
    <property type="evidence" value="ECO:0007669"/>
    <property type="project" value="InterPro"/>
</dbReference>
<dbReference type="InterPro" id="IPR050085">
    <property type="entry name" value="AGPR"/>
</dbReference>
<dbReference type="EC" id="1.2.1.38" evidence="7"/>
<evidence type="ECO:0000256" key="6">
    <source>
        <dbReference type="ARBA" id="ARBA00050557"/>
    </source>
</evidence>
<evidence type="ECO:0000259" key="8">
    <source>
        <dbReference type="SMART" id="SM00859"/>
    </source>
</evidence>
<dbReference type="SMART" id="SM00859">
    <property type="entry name" value="Semialdhyde_dh"/>
    <property type="match status" value="1"/>
</dbReference>
<dbReference type="HAMAP" id="MF_00150">
    <property type="entry name" value="ArgC_type1"/>
    <property type="match status" value="1"/>
</dbReference>
<dbReference type="CDD" id="cd17895">
    <property type="entry name" value="AGPR_1_N"/>
    <property type="match status" value="1"/>
</dbReference>
<reference evidence="9" key="1">
    <citation type="submission" date="2016-04" db="EMBL/GenBank/DDBJ databases">
        <authorList>
            <person name="Evans L.H."/>
            <person name="Alamgir A."/>
            <person name="Owens N."/>
            <person name="Weber N.D."/>
            <person name="Virtaneva K."/>
            <person name="Barbian K."/>
            <person name="Babar A."/>
            <person name="Rosenke K."/>
        </authorList>
    </citation>
    <scope>NUCLEOTIDE SEQUENCE</scope>
    <source>
        <strain evidence="9">92-2</strain>
    </source>
</reference>
<comment type="function">
    <text evidence="7">Catalyzes the NADPH-dependent reduction of N-acetyl-5-glutamyl phosphate to yield N-acetyl-L-glutamate 5-semialdehyde.</text>
</comment>
<feature type="domain" description="Semialdehyde dehydrogenase NAD-binding" evidence="8">
    <location>
        <begin position="5"/>
        <end position="146"/>
    </location>
</feature>
<protein>
    <recommendedName>
        <fullName evidence="7">N-acetyl-gamma-glutamyl-phosphate reductase</fullName>
        <shortName evidence="7">AGPR</shortName>
        <ecNumber evidence="7">1.2.1.38</ecNumber>
    </recommendedName>
    <alternativeName>
        <fullName evidence="7">N-acetyl-glutamate semialdehyde dehydrogenase</fullName>
        <shortName evidence="7">NAGSA dehydrogenase</shortName>
    </alternativeName>
</protein>
<dbReference type="PANTHER" id="PTHR32338">
    <property type="entry name" value="N-ACETYL-GAMMA-GLUTAMYL-PHOSPHATE REDUCTASE, CHLOROPLASTIC-RELATED-RELATED"/>
    <property type="match status" value="1"/>
</dbReference>
<dbReference type="EMBL" id="FLUP01000001">
    <property type="protein sequence ID" value="SBW08468.1"/>
    <property type="molecule type" value="Genomic_DNA"/>
</dbReference>
<evidence type="ECO:0000256" key="3">
    <source>
        <dbReference type="ARBA" id="ARBA00022605"/>
    </source>
</evidence>
<feature type="active site" evidence="7">
    <location>
        <position position="154"/>
    </location>
</feature>
<dbReference type="NCBIfam" id="TIGR01850">
    <property type="entry name" value="argC"/>
    <property type="match status" value="1"/>
</dbReference>
<comment type="pathway">
    <text evidence="1 7">Amino-acid biosynthesis; L-arginine biosynthesis; N(2)-acetyl-L-ornithine from L-glutamate: step 3/4.</text>
</comment>